<evidence type="ECO:0000259" key="18">
    <source>
        <dbReference type="Pfam" id="PF00912"/>
    </source>
</evidence>
<dbReference type="GO" id="GO:0006508">
    <property type="term" value="P:proteolysis"/>
    <property type="evidence" value="ECO:0007669"/>
    <property type="project" value="UniProtKB-KW"/>
</dbReference>
<comment type="caution">
    <text evidence="19">The sequence shown here is derived from an EMBL/GenBank/DDBJ whole genome shotgun (WGS) entry which is preliminary data.</text>
</comment>
<dbReference type="Pfam" id="PF00905">
    <property type="entry name" value="Transpeptidase"/>
    <property type="match status" value="1"/>
</dbReference>
<keyword evidence="5" id="KW-0328">Glycosyltransferase</keyword>
<evidence type="ECO:0000256" key="4">
    <source>
        <dbReference type="ARBA" id="ARBA00022670"/>
    </source>
</evidence>
<keyword evidence="12" id="KW-0961">Cell wall biogenesis/degradation</keyword>
<dbReference type="InterPro" id="IPR050396">
    <property type="entry name" value="Glycosyltr_51/Transpeptidase"/>
</dbReference>
<feature type="domain" description="Penicillin-binding protein transpeptidase" evidence="17">
    <location>
        <begin position="409"/>
        <end position="664"/>
    </location>
</feature>
<dbReference type="Proteomes" id="UP000070457">
    <property type="component" value="Unassembled WGS sequence"/>
</dbReference>
<dbReference type="SUPFAM" id="SSF53955">
    <property type="entry name" value="Lysozyme-like"/>
    <property type="match status" value="1"/>
</dbReference>
<evidence type="ECO:0000256" key="13">
    <source>
        <dbReference type="ARBA" id="ARBA00044770"/>
    </source>
</evidence>
<keyword evidence="3" id="KW-0121">Carboxypeptidase</keyword>
<evidence type="ECO:0000256" key="16">
    <source>
        <dbReference type="SAM" id="Phobius"/>
    </source>
</evidence>
<evidence type="ECO:0000256" key="8">
    <source>
        <dbReference type="ARBA" id="ARBA00022960"/>
    </source>
</evidence>
<dbReference type="GO" id="GO:0004180">
    <property type="term" value="F:carboxypeptidase activity"/>
    <property type="evidence" value="ECO:0007669"/>
    <property type="project" value="UniProtKB-KW"/>
</dbReference>
<evidence type="ECO:0000256" key="10">
    <source>
        <dbReference type="ARBA" id="ARBA00023136"/>
    </source>
</evidence>
<keyword evidence="6" id="KW-0808">Transferase</keyword>
<feature type="domain" description="Glycosyl transferase family 51" evidence="18">
    <location>
        <begin position="116"/>
        <end position="297"/>
    </location>
</feature>
<keyword evidence="7" id="KW-0378">Hydrolase</keyword>
<dbReference type="InterPro" id="IPR012338">
    <property type="entry name" value="Beta-lactam/transpept-like"/>
</dbReference>
<dbReference type="GO" id="GO:0030288">
    <property type="term" value="C:outer membrane-bounded periplasmic space"/>
    <property type="evidence" value="ECO:0007669"/>
    <property type="project" value="TreeGrafter"/>
</dbReference>
<dbReference type="GO" id="GO:0005886">
    <property type="term" value="C:plasma membrane"/>
    <property type="evidence" value="ECO:0007669"/>
    <property type="project" value="UniProtKB-SubCell"/>
</dbReference>
<evidence type="ECO:0000313" key="20">
    <source>
        <dbReference type="Proteomes" id="UP000070457"/>
    </source>
</evidence>
<dbReference type="GO" id="GO:0008360">
    <property type="term" value="P:regulation of cell shape"/>
    <property type="evidence" value="ECO:0007669"/>
    <property type="project" value="UniProtKB-KW"/>
</dbReference>
<dbReference type="AlphaFoldDB" id="A0A136LY00"/>
<dbReference type="EC" id="2.4.99.28" evidence="13"/>
<evidence type="ECO:0000256" key="2">
    <source>
        <dbReference type="ARBA" id="ARBA00022475"/>
    </source>
</evidence>
<gene>
    <name evidence="19" type="primary">pbpF_1</name>
    <name evidence="19" type="ORF">TR69_WS6001000534</name>
</gene>
<dbReference type="InterPro" id="IPR001264">
    <property type="entry name" value="Glyco_trans_51"/>
</dbReference>
<dbReference type="GO" id="GO:0009252">
    <property type="term" value="P:peptidoglycan biosynthetic process"/>
    <property type="evidence" value="ECO:0007669"/>
    <property type="project" value="UniProtKB-KW"/>
</dbReference>
<evidence type="ECO:0000256" key="5">
    <source>
        <dbReference type="ARBA" id="ARBA00022676"/>
    </source>
</evidence>
<keyword evidence="16" id="KW-0812">Transmembrane</keyword>
<dbReference type="PANTHER" id="PTHR32282:SF11">
    <property type="entry name" value="PENICILLIN-BINDING PROTEIN 1B"/>
    <property type="match status" value="1"/>
</dbReference>
<feature type="region of interest" description="Disordered" evidence="15">
    <location>
        <begin position="1"/>
        <end position="53"/>
    </location>
</feature>
<proteinExistence type="predicted"/>
<dbReference type="SUPFAM" id="SSF56601">
    <property type="entry name" value="beta-lactamase/transpeptidase-like"/>
    <property type="match status" value="1"/>
</dbReference>
<accession>A0A136LY00</accession>
<sequence>MAYSTKIKVSRSGNKSRRRVTGSQKRNFSSKKWRLGSGTAKKSRQSKGKRSIMQRLKSQRVRKALLSLGAIMLIVITVGLIFALAYVQGITEDLPSRDKPFGNKSAASVIYDRNGKELYRVFGDENRDPVNIEEVPQLLQWAFLAAEDIDFYSHPGVDVTAILRCSFAYIRAGESSCGGSTITQQLIKQTALTNERVLERKIKEVILALQIERERDKSEILEMYLTVAPEGSNIYGVTTAAKVYFGKDLKDLNLAEMAILAAIPQNPTQLSPTKSANPEQSQQLVKQRQEYVLDQMERYRDLINSKAKELNGNDEDILTQEMIDEARAYELTYIKPRFDIKAPHFVFYVQKLLQQRGYNQGEPFELSDIETGGYKITTTLDLDYQEIAEEQVLKGVNEYGSKYGGENAALVALNPNNGEIVAMVGSKDYFAEATPAGCTLGVSCRFEPNVNITDTLQSFGSSMKPMVYYKAMEDGIITPGSIIPDIPIKIGNYEPKNYEGGFTGLNSARWHLRESRNIPAIYLVNKMGTDSFVKEMQRWGYTTLTNPQGYGPSISVGGADVKLIEHAQAYGVLANSGKLTRHEVILKIEDKEGNVIYEHKPESEQVADARGVYLVNHILNGRNSGPGDSWDGRDIAGKTGTSEGQQETLFATYTPEIVAVGWIGNNNNEGMRYGASGFRTARPWVAEFVKRIGGSIPKTPFPRPDRCHIGWCLLGRGRRKLRGGRRI</sequence>
<evidence type="ECO:0000259" key="17">
    <source>
        <dbReference type="Pfam" id="PF00905"/>
    </source>
</evidence>
<dbReference type="Gene3D" id="3.40.710.10">
    <property type="entry name" value="DD-peptidase/beta-lactamase superfamily"/>
    <property type="match status" value="1"/>
</dbReference>
<dbReference type="InterPro" id="IPR036950">
    <property type="entry name" value="PBP_transglycosylase"/>
</dbReference>
<evidence type="ECO:0000256" key="6">
    <source>
        <dbReference type="ARBA" id="ARBA00022679"/>
    </source>
</evidence>
<evidence type="ECO:0000256" key="1">
    <source>
        <dbReference type="ARBA" id="ARBA00004236"/>
    </source>
</evidence>
<comment type="catalytic activity">
    <reaction evidence="14">
        <text>[GlcNAc-(1-&gt;4)-Mur2Ac(oyl-L-Ala-gamma-D-Glu-L-Lys-D-Ala-D-Ala)](n)-di-trans,octa-cis-undecaprenyl diphosphate + beta-D-GlcNAc-(1-&gt;4)-Mur2Ac(oyl-L-Ala-gamma-D-Glu-L-Lys-D-Ala-D-Ala)-di-trans,octa-cis-undecaprenyl diphosphate = [GlcNAc-(1-&gt;4)-Mur2Ac(oyl-L-Ala-gamma-D-Glu-L-Lys-D-Ala-D-Ala)](n+1)-di-trans,octa-cis-undecaprenyl diphosphate + di-trans,octa-cis-undecaprenyl diphosphate + H(+)</text>
        <dbReference type="Rhea" id="RHEA:23708"/>
        <dbReference type="Rhea" id="RHEA-COMP:9602"/>
        <dbReference type="Rhea" id="RHEA-COMP:9603"/>
        <dbReference type="ChEBI" id="CHEBI:15378"/>
        <dbReference type="ChEBI" id="CHEBI:58405"/>
        <dbReference type="ChEBI" id="CHEBI:60033"/>
        <dbReference type="ChEBI" id="CHEBI:78435"/>
        <dbReference type="EC" id="2.4.99.28"/>
    </reaction>
</comment>
<evidence type="ECO:0000256" key="15">
    <source>
        <dbReference type="SAM" id="MobiDB-lite"/>
    </source>
</evidence>
<feature type="compositionally biased region" description="Basic residues" evidence="15">
    <location>
        <begin position="41"/>
        <end position="53"/>
    </location>
</feature>
<evidence type="ECO:0000256" key="3">
    <source>
        <dbReference type="ARBA" id="ARBA00022645"/>
    </source>
</evidence>
<dbReference type="Pfam" id="PF00912">
    <property type="entry name" value="Transgly"/>
    <property type="match status" value="1"/>
</dbReference>
<keyword evidence="4" id="KW-0645">Protease</keyword>
<evidence type="ECO:0000313" key="19">
    <source>
        <dbReference type="EMBL" id="KXK26529.1"/>
    </source>
</evidence>
<dbReference type="PATRIC" id="fig|1617426.3.peg.530"/>
<keyword evidence="2" id="KW-1003">Cell membrane</keyword>
<feature type="transmembrane region" description="Helical" evidence="16">
    <location>
        <begin position="64"/>
        <end position="87"/>
    </location>
</feature>
<protein>
    <recommendedName>
        <fullName evidence="13">peptidoglycan glycosyltransferase</fullName>
        <ecNumber evidence="13">2.4.99.28</ecNumber>
    </recommendedName>
</protein>
<dbReference type="InterPro" id="IPR001460">
    <property type="entry name" value="PCN-bd_Tpept"/>
</dbReference>
<reference evidence="19 20" key="1">
    <citation type="submission" date="2015-02" db="EMBL/GenBank/DDBJ databases">
        <title>Improved understanding of the partial-nitritation anammox process through 23 genomes representing the majority of the microbial community.</title>
        <authorList>
            <person name="Speth D.R."/>
            <person name="In T Zandt M."/>
            <person name="Guerrero Cruz S."/>
            <person name="Jetten M.S."/>
            <person name="Dutilh B.E."/>
        </authorList>
    </citation>
    <scope>NUCLEOTIDE SEQUENCE [LARGE SCALE GENOMIC DNA]</scope>
    <source>
        <strain evidence="19">OLB20</strain>
    </source>
</reference>
<name>A0A136LY00_9BACT</name>
<dbReference type="GO" id="GO:0008955">
    <property type="term" value="F:peptidoglycan glycosyltransferase activity"/>
    <property type="evidence" value="ECO:0007669"/>
    <property type="project" value="UniProtKB-EC"/>
</dbReference>
<dbReference type="GO" id="GO:0071555">
    <property type="term" value="P:cell wall organization"/>
    <property type="evidence" value="ECO:0007669"/>
    <property type="project" value="UniProtKB-KW"/>
</dbReference>
<keyword evidence="9" id="KW-0573">Peptidoglycan synthesis</keyword>
<evidence type="ECO:0000256" key="11">
    <source>
        <dbReference type="ARBA" id="ARBA00023268"/>
    </source>
</evidence>
<keyword evidence="8" id="KW-0133">Cell shape</keyword>
<evidence type="ECO:0000256" key="9">
    <source>
        <dbReference type="ARBA" id="ARBA00022984"/>
    </source>
</evidence>
<keyword evidence="16" id="KW-1133">Transmembrane helix</keyword>
<comment type="subcellular location">
    <subcellularLocation>
        <location evidence="1">Cell membrane</location>
    </subcellularLocation>
</comment>
<keyword evidence="10 16" id="KW-0472">Membrane</keyword>
<organism evidence="19 20">
    <name type="scientific">candidate division WS6 bacterium OLB20</name>
    <dbReference type="NCBI Taxonomy" id="1617426"/>
    <lineage>
        <taxon>Bacteria</taxon>
        <taxon>Candidatus Dojkabacteria</taxon>
    </lineage>
</organism>
<dbReference type="PANTHER" id="PTHR32282">
    <property type="entry name" value="BINDING PROTEIN TRANSPEPTIDASE, PUTATIVE-RELATED"/>
    <property type="match status" value="1"/>
</dbReference>
<evidence type="ECO:0000256" key="7">
    <source>
        <dbReference type="ARBA" id="ARBA00022801"/>
    </source>
</evidence>
<evidence type="ECO:0000256" key="14">
    <source>
        <dbReference type="ARBA" id="ARBA00049902"/>
    </source>
</evidence>
<dbReference type="InterPro" id="IPR023346">
    <property type="entry name" value="Lysozyme-like_dom_sf"/>
</dbReference>
<keyword evidence="11" id="KW-0511">Multifunctional enzyme</keyword>
<dbReference type="Gene3D" id="1.10.3810.10">
    <property type="entry name" value="Biosynthetic peptidoglycan transglycosylase-like"/>
    <property type="match status" value="1"/>
</dbReference>
<dbReference type="EMBL" id="JYNZ01000003">
    <property type="protein sequence ID" value="KXK26529.1"/>
    <property type="molecule type" value="Genomic_DNA"/>
</dbReference>
<dbReference type="GO" id="GO:0008658">
    <property type="term" value="F:penicillin binding"/>
    <property type="evidence" value="ECO:0007669"/>
    <property type="project" value="InterPro"/>
</dbReference>
<evidence type="ECO:0000256" key="12">
    <source>
        <dbReference type="ARBA" id="ARBA00023316"/>
    </source>
</evidence>
<dbReference type="STRING" id="1617426.TR69_WS6001000534"/>